<feature type="signal peptide" evidence="6">
    <location>
        <begin position="1"/>
        <end position="19"/>
    </location>
</feature>
<dbReference type="PRINTS" id="PR00421">
    <property type="entry name" value="THIOREDOXIN"/>
</dbReference>
<feature type="domain" description="Thioredoxin" evidence="7">
    <location>
        <begin position="241"/>
        <end position="362"/>
    </location>
</feature>
<reference evidence="8 9" key="1">
    <citation type="submission" date="2018-04" db="EMBL/GenBank/DDBJ databases">
        <authorList>
            <person name="Huttner S."/>
            <person name="Dainat J."/>
        </authorList>
    </citation>
    <scope>NUCLEOTIDE SEQUENCE [LARGE SCALE GENOMIC DNA]</scope>
</reference>
<evidence type="ECO:0000256" key="2">
    <source>
        <dbReference type="ARBA" id="ARBA00022692"/>
    </source>
</evidence>
<dbReference type="GO" id="GO:0005783">
    <property type="term" value="C:endoplasmic reticulum"/>
    <property type="evidence" value="ECO:0007669"/>
    <property type="project" value="TreeGrafter"/>
</dbReference>
<keyword evidence="2" id="KW-0812">Transmembrane</keyword>
<dbReference type="PANTHER" id="PTHR46426:SF1">
    <property type="entry name" value="PROTEIN DISULFIDE-ISOMERASE TMX3"/>
    <property type="match status" value="1"/>
</dbReference>
<feature type="chain" id="PRO_5018589943" evidence="6">
    <location>
        <begin position="20"/>
        <end position="761"/>
    </location>
</feature>
<keyword evidence="6" id="KW-0732">Signal</keyword>
<evidence type="ECO:0000256" key="5">
    <source>
        <dbReference type="SAM" id="MobiDB-lite"/>
    </source>
</evidence>
<dbReference type="AlphaFoldDB" id="A0A3S4B962"/>
<dbReference type="Proteomes" id="UP000289323">
    <property type="component" value="Unassembled WGS sequence"/>
</dbReference>
<comment type="subcellular location">
    <subcellularLocation>
        <location evidence="1">Membrane</location>
        <topology evidence="1">Single-pass membrane protein</topology>
    </subcellularLocation>
</comment>
<dbReference type="CDD" id="cd02961">
    <property type="entry name" value="PDI_a_family"/>
    <property type="match status" value="2"/>
</dbReference>
<organism evidence="8 9">
    <name type="scientific">Thermothielavioides terrestris</name>
    <dbReference type="NCBI Taxonomy" id="2587410"/>
    <lineage>
        <taxon>Eukaryota</taxon>
        <taxon>Fungi</taxon>
        <taxon>Dikarya</taxon>
        <taxon>Ascomycota</taxon>
        <taxon>Pezizomycotina</taxon>
        <taxon>Sordariomycetes</taxon>
        <taxon>Sordariomycetidae</taxon>
        <taxon>Sordariales</taxon>
        <taxon>Chaetomiaceae</taxon>
        <taxon>Thermothielavioides</taxon>
    </lineage>
</organism>
<gene>
    <name evidence="8" type="ORF">TT172_LOCUS7613</name>
</gene>
<feature type="region of interest" description="Disordered" evidence="5">
    <location>
        <begin position="163"/>
        <end position="252"/>
    </location>
</feature>
<evidence type="ECO:0000256" key="3">
    <source>
        <dbReference type="ARBA" id="ARBA00022989"/>
    </source>
</evidence>
<sequence>MRFSSWAVLLGAAARAVAGFDDEDEEVPREPTYFNGKKVPPMLGLTPDNWEKEYKASKYLLVKHYSPYCPHCMDFAPTFQTLYEFYYTSSPAGDAPKNADFTSFYDFRFADINCVAYNDLCAQHKVTSWPTTILYENGEPIVTLKGVKSMGVLSSAVEEVLEKAKPGTRPAKIELPQPGDQTSPESNGASEAKASPGEKDKSSQEGTRDTTAKTDLKRKESSTMDEQTKKGADWVPPDFEPPVPKVVKPKATPNPNGISVPLTAESFQTLVTATQEPWFIKFYAPWCHHCQKMAPNWEQLAKEMKGRLNIGEVNCDAQSRLCKDFNVRGYPTILFFKGGERVEYQGLRGLGDFIQYAEKAVELSNGIQDVDAESFEALEQKEEVIFLYFYDHATTSEDFLALERLPLSLIGRAKLVRTRDPKLYDRFKITTWPRLLVSREGRPTYYTPLSPREMRDHNLVLNWMKSVWLPLVPELSATNAREIMDGKIVVLGILNREDQDAFQSAIREMKSAANEWMDKQIQLFQLERQELRDAKQLRIEEAEDRGDERALRNAKNIRINMDRSDRKEVTFAWVDAVFWQRWIRTTYGIDSTAGDRVIINDEDNRRYWDQTSTGNNIVPSRTSILETVNKVTANPPKIKPKFTIGFIEKIFFDIKTTFREHPYLSSGCVLGIAFGCLSWFRGGLASLFRRLLPCLLGLLSYLRGLLPWLRGALALVPWLRARLSRRRKGHFRLEDPPARDYKAPLLGAFANGGGGGAGKKD</sequence>
<dbReference type="PANTHER" id="PTHR46426">
    <property type="entry name" value="PROTEIN DISULFIDE-ISOMERASE TMX3"/>
    <property type="match status" value="1"/>
</dbReference>
<protein>
    <submittedName>
        <fullName evidence="8">2d4c472a-6564-4505-929f-554aa1087dc6</fullName>
    </submittedName>
</protein>
<dbReference type="SUPFAM" id="SSF52833">
    <property type="entry name" value="Thioredoxin-like"/>
    <property type="match status" value="3"/>
</dbReference>
<evidence type="ECO:0000256" key="6">
    <source>
        <dbReference type="SAM" id="SignalP"/>
    </source>
</evidence>
<keyword evidence="4" id="KW-0472">Membrane</keyword>
<evidence type="ECO:0000313" key="8">
    <source>
        <dbReference type="EMBL" id="SPQ25194.1"/>
    </source>
</evidence>
<evidence type="ECO:0000256" key="1">
    <source>
        <dbReference type="ARBA" id="ARBA00004167"/>
    </source>
</evidence>
<feature type="compositionally biased region" description="Polar residues" evidence="5">
    <location>
        <begin position="179"/>
        <end position="189"/>
    </location>
</feature>
<feature type="domain" description="Thioredoxin" evidence="7">
    <location>
        <begin position="8"/>
        <end position="162"/>
    </location>
</feature>
<evidence type="ECO:0000259" key="7">
    <source>
        <dbReference type="PROSITE" id="PS51352"/>
    </source>
</evidence>
<evidence type="ECO:0000313" key="9">
    <source>
        <dbReference type="Proteomes" id="UP000289323"/>
    </source>
</evidence>
<dbReference type="InterPro" id="IPR036249">
    <property type="entry name" value="Thioredoxin-like_sf"/>
</dbReference>
<dbReference type="PROSITE" id="PS51352">
    <property type="entry name" value="THIOREDOXIN_2"/>
    <property type="match status" value="2"/>
</dbReference>
<dbReference type="Pfam" id="PF00085">
    <property type="entry name" value="Thioredoxin"/>
    <property type="match status" value="2"/>
</dbReference>
<dbReference type="InterPro" id="IPR052250">
    <property type="entry name" value="PDI_TMX3"/>
</dbReference>
<dbReference type="EMBL" id="OUUZ01000015">
    <property type="protein sequence ID" value="SPQ25194.1"/>
    <property type="molecule type" value="Genomic_DNA"/>
</dbReference>
<accession>A0A3S4B962</accession>
<feature type="compositionally biased region" description="Basic and acidic residues" evidence="5">
    <location>
        <begin position="196"/>
        <end position="232"/>
    </location>
</feature>
<dbReference type="InterPro" id="IPR013766">
    <property type="entry name" value="Thioredoxin_domain"/>
</dbReference>
<name>A0A3S4B962_9PEZI</name>
<proteinExistence type="predicted"/>
<dbReference type="Gene3D" id="3.40.30.10">
    <property type="entry name" value="Glutaredoxin"/>
    <property type="match status" value="2"/>
</dbReference>
<dbReference type="GO" id="GO:0016020">
    <property type="term" value="C:membrane"/>
    <property type="evidence" value="ECO:0007669"/>
    <property type="project" value="UniProtKB-SubCell"/>
</dbReference>
<evidence type="ECO:0000256" key="4">
    <source>
        <dbReference type="ARBA" id="ARBA00023136"/>
    </source>
</evidence>
<keyword evidence="3" id="KW-1133">Transmembrane helix</keyword>